<sequence>MAEGNKSLSFGAVMRITVRTAAWRMRTRITLGRTRMRMSALAILI</sequence>
<organism evidence="1">
    <name type="scientific">virus sp. ctIVh9</name>
    <dbReference type="NCBI Taxonomy" id="2826797"/>
    <lineage>
        <taxon>Viruses</taxon>
    </lineage>
</organism>
<protein>
    <submittedName>
        <fullName evidence="1">Uncharacterized protein</fullName>
    </submittedName>
</protein>
<name>A0A8S5R8Q4_9VIRU</name>
<dbReference type="EMBL" id="BK015838">
    <property type="protein sequence ID" value="DAE27421.1"/>
    <property type="molecule type" value="Genomic_DNA"/>
</dbReference>
<accession>A0A8S5R8Q4</accession>
<proteinExistence type="predicted"/>
<evidence type="ECO:0000313" key="1">
    <source>
        <dbReference type="EMBL" id="DAE27421.1"/>
    </source>
</evidence>
<reference evidence="1" key="1">
    <citation type="journal article" date="2021" name="Proc. Natl. Acad. Sci. U.S.A.">
        <title>A Catalog of Tens of Thousands of Viruses from Human Metagenomes Reveals Hidden Associations with Chronic Diseases.</title>
        <authorList>
            <person name="Tisza M.J."/>
            <person name="Buck C.B."/>
        </authorList>
    </citation>
    <scope>NUCLEOTIDE SEQUENCE</scope>
    <source>
        <strain evidence="1">CtIVh9</strain>
    </source>
</reference>